<feature type="domain" description="HTH araC/xylS-type" evidence="3">
    <location>
        <begin position="198"/>
        <end position="296"/>
    </location>
</feature>
<dbReference type="Pfam" id="PF06719">
    <property type="entry name" value="AraC_N"/>
    <property type="match status" value="1"/>
</dbReference>
<organism evidence="4 5">
    <name type="scientific">Dokdonella koreensis DS-123</name>
    <dbReference type="NCBI Taxonomy" id="1300342"/>
    <lineage>
        <taxon>Bacteria</taxon>
        <taxon>Pseudomonadati</taxon>
        <taxon>Pseudomonadota</taxon>
        <taxon>Gammaproteobacteria</taxon>
        <taxon>Lysobacterales</taxon>
        <taxon>Rhodanobacteraceae</taxon>
        <taxon>Dokdonella</taxon>
    </lineage>
</organism>
<dbReference type="Proteomes" id="UP000076830">
    <property type="component" value="Chromosome"/>
</dbReference>
<dbReference type="Pfam" id="PF12833">
    <property type="entry name" value="HTH_18"/>
    <property type="match status" value="1"/>
</dbReference>
<dbReference type="Gene3D" id="1.10.10.60">
    <property type="entry name" value="Homeodomain-like"/>
    <property type="match status" value="1"/>
</dbReference>
<dbReference type="InterPro" id="IPR018060">
    <property type="entry name" value="HTH_AraC"/>
</dbReference>
<evidence type="ECO:0000259" key="3">
    <source>
        <dbReference type="PROSITE" id="PS01124"/>
    </source>
</evidence>
<evidence type="ECO:0000256" key="2">
    <source>
        <dbReference type="ARBA" id="ARBA00023163"/>
    </source>
</evidence>
<dbReference type="PROSITE" id="PS01124">
    <property type="entry name" value="HTH_ARAC_FAMILY_2"/>
    <property type="match status" value="1"/>
</dbReference>
<evidence type="ECO:0000313" key="4">
    <source>
        <dbReference type="EMBL" id="ANB16709.1"/>
    </source>
</evidence>
<gene>
    <name evidence="4" type="ORF">I596_673</name>
</gene>
<dbReference type="GO" id="GO:0043565">
    <property type="term" value="F:sequence-specific DNA binding"/>
    <property type="evidence" value="ECO:0007669"/>
    <property type="project" value="InterPro"/>
</dbReference>
<keyword evidence="1" id="KW-0805">Transcription regulation</keyword>
<dbReference type="InterPro" id="IPR009594">
    <property type="entry name" value="Tscrpt_reg_HTH_AraC_N"/>
</dbReference>
<reference evidence="4 5" key="1">
    <citation type="submission" date="2016-04" db="EMBL/GenBank/DDBJ databases">
        <title>Complete genome sequence of Dokdonella koreensis DS-123T.</title>
        <authorList>
            <person name="Kim J.F."/>
            <person name="Lee H."/>
            <person name="Kwak M.-J."/>
        </authorList>
    </citation>
    <scope>NUCLEOTIDE SEQUENCE [LARGE SCALE GENOMIC DNA]</scope>
    <source>
        <strain evidence="4 5">DS-123</strain>
    </source>
</reference>
<dbReference type="SMART" id="SM00342">
    <property type="entry name" value="HTH_ARAC"/>
    <property type="match status" value="1"/>
</dbReference>
<sequence>MTGPAAPPLADASLLAATIARFAPVDGLRATPIAGLKLFRGSTPTEPTHCVYEPSLAVIAQGAKRVELADEVYEYRAGQALLTSLDLPVISRISQASPERPYLGLALTLDSRTIMQLAVEADLPPVREAAPRGLLVGGIDDALMDALARLVRLLDQPAAMALLAPLVQKEITLRLLIGPDGARLRQLAAAGSRGHQVARAVAWLKQNFAQTLRIDDLATRLHMSPSSFRLHFRSVTGMAPLQYQKQLRLQEARWLMLNSHLDAASAAARVGYESASQFSREYSRVFGAPPARDIAQLRKRAVGPGTSTEAAAHVA</sequence>
<dbReference type="STRING" id="1300342.I596_673"/>
<dbReference type="AlphaFoldDB" id="A0A167GLW5"/>
<protein>
    <submittedName>
        <fullName evidence="4">Transcriptional regulator, AraC family</fullName>
    </submittedName>
</protein>
<dbReference type="PANTHER" id="PTHR43436:SF1">
    <property type="entry name" value="TRANSCRIPTIONAL REGULATORY PROTEIN"/>
    <property type="match status" value="1"/>
</dbReference>
<proteinExistence type="predicted"/>
<keyword evidence="2" id="KW-0804">Transcription</keyword>
<accession>A0A167GLW5</accession>
<dbReference type="GO" id="GO:0003700">
    <property type="term" value="F:DNA-binding transcription factor activity"/>
    <property type="evidence" value="ECO:0007669"/>
    <property type="project" value="InterPro"/>
</dbReference>
<name>A0A167GLW5_9GAMM</name>
<dbReference type="KEGG" id="dko:I596_673"/>
<dbReference type="InterPro" id="IPR009057">
    <property type="entry name" value="Homeodomain-like_sf"/>
</dbReference>
<evidence type="ECO:0000256" key="1">
    <source>
        <dbReference type="ARBA" id="ARBA00023015"/>
    </source>
</evidence>
<dbReference type="SUPFAM" id="SSF46689">
    <property type="entry name" value="Homeodomain-like"/>
    <property type="match status" value="2"/>
</dbReference>
<dbReference type="EMBL" id="CP015249">
    <property type="protein sequence ID" value="ANB16709.1"/>
    <property type="molecule type" value="Genomic_DNA"/>
</dbReference>
<dbReference type="RefSeq" id="WP_067644055.1">
    <property type="nucleotide sequence ID" value="NZ_CP015249.1"/>
</dbReference>
<dbReference type="PANTHER" id="PTHR43436">
    <property type="entry name" value="ARAC-FAMILY TRANSCRIPTIONAL REGULATOR"/>
    <property type="match status" value="1"/>
</dbReference>
<evidence type="ECO:0000313" key="5">
    <source>
        <dbReference type="Proteomes" id="UP000076830"/>
    </source>
</evidence>
<keyword evidence="5" id="KW-1185">Reference proteome</keyword>
<dbReference type="PATRIC" id="fig|1300342.3.peg.660"/>